<reference evidence="2" key="1">
    <citation type="journal article" date="2019" name="Int. J. Syst. Evol. Microbiol.">
        <title>The Global Catalogue of Microorganisms (GCM) 10K type strain sequencing project: providing services to taxonomists for standard genome sequencing and annotation.</title>
        <authorList>
            <consortium name="The Broad Institute Genomics Platform"/>
            <consortium name="The Broad Institute Genome Sequencing Center for Infectious Disease"/>
            <person name="Wu L."/>
            <person name="Ma J."/>
        </authorList>
    </citation>
    <scope>NUCLEOTIDE SEQUENCE [LARGE SCALE GENOMIC DNA]</scope>
    <source>
        <strain evidence="2">CCUG 53519</strain>
    </source>
</reference>
<dbReference type="SUPFAM" id="SSF53474">
    <property type="entry name" value="alpha/beta-Hydrolases"/>
    <property type="match status" value="1"/>
</dbReference>
<proteinExistence type="predicted"/>
<sequence length="118" mass="13519">MEMRIRRGNLSTYKLENRSIHIYTPPTYHKDNSVAFPAVIVQDGDYLFTGSMEELEADFASGTTQEVLFIGIEPNRRDCEYTPWEAGLEVFGGEGETYLELYRCMLLFKSQTTLDDSS</sequence>
<evidence type="ECO:0000313" key="2">
    <source>
        <dbReference type="Proteomes" id="UP001597169"/>
    </source>
</evidence>
<organism evidence="1 2">
    <name type="scientific">Paenibacillus provencensis</name>
    <dbReference type="NCBI Taxonomy" id="441151"/>
    <lineage>
        <taxon>Bacteria</taxon>
        <taxon>Bacillati</taxon>
        <taxon>Bacillota</taxon>
        <taxon>Bacilli</taxon>
        <taxon>Bacillales</taxon>
        <taxon>Paenibacillaceae</taxon>
        <taxon>Paenibacillus</taxon>
    </lineage>
</organism>
<accession>A0ABW3PPF4</accession>
<name>A0ABW3PPF4_9BACL</name>
<dbReference type="EMBL" id="JBHTKX010000001">
    <property type="protein sequence ID" value="MFD1127752.1"/>
    <property type="molecule type" value="Genomic_DNA"/>
</dbReference>
<protein>
    <submittedName>
        <fullName evidence="1">Uncharacterized protein</fullName>
    </submittedName>
</protein>
<keyword evidence="2" id="KW-1185">Reference proteome</keyword>
<dbReference type="RefSeq" id="WP_251581535.1">
    <property type="nucleotide sequence ID" value="NZ_JBHTKX010000001.1"/>
</dbReference>
<dbReference type="Proteomes" id="UP001597169">
    <property type="component" value="Unassembled WGS sequence"/>
</dbReference>
<evidence type="ECO:0000313" key="1">
    <source>
        <dbReference type="EMBL" id="MFD1127752.1"/>
    </source>
</evidence>
<comment type="caution">
    <text evidence="1">The sequence shown here is derived from an EMBL/GenBank/DDBJ whole genome shotgun (WGS) entry which is preliminary data.</text>
</comment>
<gene>
    <name evidence="1" type="ORF">ACFQ3J_06130</name>
</gene>
<dbReference type="Gene3D" id="3.40.50.1820">
    <property type="entry name" value="alpha/beta hydrolase"/>
    <property type="match status" value="1"/>
</dbReference>
<dbReference type="InterPro" id="IPR029058">
    <property type="entry name" value="AB_hydrolase_fold"/>
</dbReference>